<evidence type="ECO:0000259" key="5">
    <source>
        <dbReference type="PROSITE" id="PS50127"/>
    </source>
</evidence>
<protein>
    <submittedName>
        <fullName evidence="6">Ubiquitin conjugating enzyme</fullName>
    </submittedName>
</protein>
<dbReference type="AlphaFoldDB" id="A0A1Y2DE49"/>
<evidence type="ECO:0000256" key="1">
    <source>
        <dbReference type="ARBA" id="ARBA00022679"/>
    </source>
</evidence>
<dbReference type="InterPro" id="IPR050113">
    <property type="entry name" value="Ub_conjugating_enzyme"/>
</dbReference>
<keyword evidence="4" id="KW-0547">Nucleotide-binding</keyword>
<dbReference type="InterPro" id="IPR000608">
    <property type="entry name" value="UBC"/>
</dbReference>
<dbReference type="GO" id="GO:0005524">
    <property type="term" value="F:ATP binding"/>
    <property type="evidence" value="ECO:0007669"/>
    <property type="project" value="UniProtKB-UniRule"/>
</dbReference>
<dbReference type="Gene3D" id="3.10.110.10">
    <property type="entry name" value="Ubiquitin Conjugating Enzyme"/>
    <property type="match status" value="1"/>
</dbReference>
<dbReference type="PROSITE" id="PS50127">
    <property type="entry name" value="UBC_2"/>
    <property type="match status" value="1"/>
</dbReference>
<dbReference type="GO" id="GO:0016740">
    <property type="term" value="F:transferase activity"/>
    <property type="evidence" value="ECO:0007669"/>
    <property type="project" value="UniProtKB-KW"/>
</dbReference>
<proteinExistence type="inferred from homology"/>
<sequence length="148" mass="16172">MSSRTTKRLLSELQEYNSAPPPGLVHLAPTDDDDLLRWSARLAGPPDTAFADRTFHLLINIPTAYPAQPPTMSFQGRVFHPNVHYKTGEICLDVLKEQWSPVWTLSSACLAVQALLAAPEPSSPLNVDAANLLRCGDLVAFNALARLP</sequence>
<dbReference type="Pfam" id="PF00179">
    <property type="entry name" value="UQ_con"/>
    <property type="match status" value="1"/>
</dbReference>
<dbReference type="Proteomes" id="UP000193467">
    <property type="component" value="Unassembled WGS sequence"/>
</dbReference>
<dbReference type="SMART" id="SM00212">
    <property type="entry name" value="UBCc"/>
    <property type="match status" value="1"/>
</dbReference>
<evidence type="ECO:0000256" key="4">
    <source>
        <dbReference type="RuleBase" id="RU362109"/>
    </source>
</evidence>
<dbReference type="FunCoup" id="A0A1Y2DE49">
    <property type="interactions" value="153"/>
</dbReference>
<dbReference type="InterPro" id="IPR023313">
    <property type="entry name" value="UBQ-conjugating_AS"/>
</dbReference>
<dbReference type="PANTHER" id="PTHR24067">
    <property type="entry name" value="UBIQUITIN-CONJUGATING ENZYME E2"/>
    <property type="match status" value="1"/>
</dbReference>
<name>A0A1Y2DE49_9BASI</name>
<reference evidence="6 7" key="1">
    <citation type="submission" date="2016-07" db="EMBL/GenBank/DDBJ databases">
        <title>Pervasive Adenine N6-methylation of Active Genes in Fungi.</title>
        <authorList>
            <consortium name="DOE Joint Genome Institute"/>
            <person name="Mondo S.J."/>
            <person name="Dannebaum R.O."/>
            <person name="Kuo R.C."/>
            <person name="Labutti K."/>
            <person name="Haridas S."/>
            <person name="Kuo A."/>
            <person name="Salamov A."/>
            <person name="Ahrendt S.R."/>
            <person name="Lipzen A."/>
            <person name="Sullivan W."/>
            <person name="Andreopoulos W.B."/>
            <person name="Clum A."/>
            <person name="Lindquist E."/>
            <person name="Daum C."/>
            <person name="Ramamoorthy G.K."/>
            <person name="Gryganskyi A."/>
            <person name="Culley D."/>
            <person name="Magnuson J.K."/>
            <person name="James T.Y."/>
            <person name="O'Malley M.A."/>
            <person name="Stajich J.E."/>
            <person name="Spatafora J.W."/>
            <person name="Visel A."/>
            <person name="Grigoriev I.V."/>
        </authorList>
    </citation>
    <scope>NUCLEOTIDE SEQUENCE [LARGE SCALE GENOMIC DNA]</scope>
    <source>
        <strain evidence="6 7">62-1032</strain>
    </source>
</reference>
<organism evidence="6 7">
    <name type="scientific">Leucosporidium creatinivorum</name>
    <dbReference type="NCBI Taxonomy" id="106004"/>
    <lineage>
        <taxon>Eukaryota</taxon>
        <taxon>Fungi</taxon>
        <taxon>Dikarya</taxon>
        <taxon>Basidiomycota</taxon>
        <taxon>Pucciniomycotina</taxon>
        <taxon>Microbotryomycetes</taxon>
        <taxon>Leucosporidiales</taxon>
        <taxon>Leucosporidium</taxon>
    </lineage>
</organism>
<keyword evidence="4" id="KW-0067">ATP-binding</keyword>
<dbReference type="InterPro" id="IPR016135">
    <property type="entry name" value="UBQ-conjugating_enzyme/RWD"/>
</dbReference>
<dbReference type="EMBL" id="MCGR01000082">
    <property type="protein sequence ID" value="ORY57396.1"/>
    <property type="molecule type" value="Genomic_DNA"/>
</dbReference>
<evidence type="ECO:0000313" key="6">
    <source>
        <dbReference type="EMBL" id="ORY57396.1"/>
    </source>
</evidence>
<keyword evidence="1" id="KW-0808">Transferase</keyword>
<dbReference type="SUPFAM" id="SSF54495">
    <property type="entry name" value="UBC-like"/>
    <property type="match status" value="1"/>
</dbReference>
<dbReference type="CDD" id="cd23812">
    <property type="entry name" value="UBCc_ScPEX4-like"/>
    <property type="match status" value="1"/>
</dbReference>
<dbReference type="OrthoDB" id="9973183at2759"/>
<evidence type="ECO:0000313" key="7">
    <source>
        <dbReference type="Proteomes" id="UP000193467"/>
    </source>
</evidence>
<dbReference type="PROSITE" id="PS00183">
    <property type="entry name" value="UBC_1"/>
    <property type="match status" value="1"/>
</dbReference>
<comment type="caution">
    <text evidence="6">The sequence shown here is derived from an EMBL/GenBank/DDBJ whole genome shotgun (WGS) entry which is preliminary data.</text>
</comment>
<feature type="active site" description="Glycyl thioester intermediate" evidence="3">
    <location>
        <position position="91"/>
    </location>
</feature>
<keyword evidence="2 4" id="KW-0833">Ubl conjugation pathway</keyword>
<comment type="similarity">
    <text evidence="4">Belongs to the ubiquitin-conjugating enzyme family.</text>
</comment>
<gene>
    <name evidence="6" type="ORF">BCR35DRAFT_283969</name>
</gene>
<dbReference type="STRING" id="106004.A0A1Y2DE49"/>
<accession>A0A1Y2DE49</accession>
<evidence type="ECO:0000256" key="2">
    <source>
        <dbReference type="ARBA" id="ARBA00022786"/>
    </source>
</evidence>
<evidence type="ECO:0000256" key="3">
    <source>
        <dbReference type="PROSITE-ProRule" id="PRU10133"/>
    </source>
</evidence>
<feature type="domain" description="UBC core" evidence="5">
    <location>
        <begin position="4"/>
        <end position="148"/>
    </location>
</feature>
<dbReference type="InParanoid" id="A0A1Y2DE49"/>
<keyword evidence="7" id="KW-1185">Reference proteome</keyword>